<proteinExistence type="predicted"/>
<dbReference type="Pfam" id="PF00158">
    <property type="entry name" value="Sigma54_activat"/>
    <property type="match status" value="1"/>
</dbReference>
<dbReference type="PROSITE" id="PS00688">
    <property type="entry name" value="SIGMA54_INTERACT_3"/>
    <property type="match status" value="1"/>
</dbReference>
<evidence type="ECO:0000256" key="5">
    <source>
        <dbReference type="ARBA" id="ARBA00023163"/>
    </source>
</evidence>
<dbReference type="InterPro" id="IPR002197">
    <property type="entry name" value="HTH_Fis"/>
</dbReference>
<dbReference type="GO" id="GO:0043565">
    <property type="term" value="F:sequence-specific DNA binding"/>
    <property type="evidence" value="ECO:0007669"/>
    <property type="project" value="InterPro"/>
</dbReference>
<name>A0A059XN20_9BACT</name>
<feature type="compositionally biased region" description="Low complexity" evidence="6">
    <location>
        <begin position="252"/>
        <end position="261"/>
    </location>
</feature>
<dbReference type="PANTHER" id="PTHR32071">
    <property type="entry name" value="TRANSCRIPTIONAL REGULATORY PROTEIN"/>
    <property type="match status" value="1"/>
</dbReference>
<dbReference type="SUPFAM" id="SSF46689">
    <property type="entry name" value="Homeodomain-like"/>
    <property type="match status" value="1"/>
</dbReference>
<dbReference type="InterPro" id="IPR025943">
    <property type="entry name" value="Sigma_54_int_dom_ATP-bd_2"/>
</dbReference>
<evidence type="ECO:0000313" key="9">
    <source>
        <dbReference type="Proteomes" id="UP000027059"/>
    </source>
</evidence>
<reference evidence="8 9" key="2">
    <citation type="journal article" date="2015" name="Biomed. Res. Int.">
        <title>Effects of Arsenite Resistance on the Growth and Functional Gene Expression of Leptospirillum ferriphilum and Acidithiobacillus thiooxidans in Pure Culture and Coculture.</title>
        <authorList>
            <person name="Jiang H."/>
            <person name="Liang Y."/>
            <person name="Yin H."/>
            <person name="Xiao Y."/>
            <person name="Guo X."/>
            <person name="Xu Y."/>
            <person name="Hu Q."/>
            <person name="Liu H."/>
            <person name="Liu X."/>
        </authorList>
    </citation>
    <scope>NUCLEOTIDE SEQUENCE [LARGE SCALE GENOMIC DNA]</scope>
    <source>
        <strain evidence="8 9">YSK</strain>
    </source>
</reference>
<dbReference type="PROSITE" id="PS00676">
    <property type="entry name" value="SIGMA54_INTERACT_2"/>
    <property type="match status" value="1"/>
</dbReference>
<dbReference type="InterPro" id="IPR027417">
    <property type="entry name" value="P-loop_NTPase"/>
</dbReference>
<evidence type="ECO:0000256" key="6">
    <source>
        <dbReference type="SAM" id="MobiDB-lite"/>
    </source>
</evidence>
<dbReference type="InterPro" id="IPR058031">
    <property type="entry name" value="AAA_lid_NorR"/>
</dbReference>
<evidence type="ECO:0000259" key="7">
    <source>
        <dbReference type="PROSITE" id="PS50045"/>
    </source>
</evidence>
<feature type="region of interest" description="Disordered" evidence="6">
    <location>
        <begin position="249"/>
        <end position="278"/>
    </location>
</feature>
<evidence type="ECO:0000256" key="1">
    <source>
        <dbReference type="ARBA" id="ARBA00022741"/>
    </source>
</evidence>
<feature type="domain" description="Sigma-54 factor interaction" evidence="7">
    <location>
        <begin position="5"/>
        <end position="234"/>
    </location>
</feature>
<keyword evidence="5" id="KW-0804">Transcription</keyword>
<dbReference type="FunFam" id="3.40.50.300:FF:000006">
    <property type="entry name" value="DNA-binding transcriptional regulator NtrC"/>
    <property type="match status" value="1"/>
</dbReference>
<evidence type="ECO:0000256" key="4">
    <source>
        <dbReference type="ARBA" id="ARBA00023125"/>
    </source>
</evidence>
<dbReference type="InterPro" id="IPR025944">
    <property type="entry name" value="Sigma_54_int_dom_CS"/>
</dbReference>
<dbReference type="EMBL" id="CP007243">
    <property type="protein sequence ID" value="AIA29939.1"/>
    <property type="molecule type" value="Genomic_DNA"/>
</dbReference>
<dbReference type="Pfam" id="PF02954">
    <property type="entry name" value="HTH_8"/>
    <property type="match status" value="1"/>
</dbReference>
<evidence type="ECO:0000313" key="8">
    <source>
        <dbReference type="EMBL" id="AIA29939.1"/>
    </source>
</evidence>
<keyword evidence="3" id="KW-0805">Transcription regulation</keyword>
<sequence>MSVAFIGGSDPIRRLLALVERVARTDSTLLITGESGTGKERIARMIHEKSPRGRYPFVPVNCGAIPDGLIESELFGHEKGAFTGAVSQRSGRFELAEGGTLFLDEIGELPLSLQVKLLRVLQEKVYERVGGSQPRKANVRILAATHRNLEQMVREDLFREDLFYRLSVIPVDIPPLRLRVTDISLLLDFFVNRWVEEGRGDPIRFSPEALRRLCLYEWPGNIRELENLVERFLVLKGGETIELSDLPEKILGGTSTGSTSSDGPGNRDTRDAGTSAGRPLDLADLLEGESIDMPAYFLRLERAMIEKALARFSGNKTRAAAFLGINRTTLIEKLKRLEGLPPDHT</sequence>
<evidence type="ECO:0000256" key="2">
    <source>
        <dbReference type="ARBA" id="ARBA00022840"/>
    </source>
</evidence>
<accession>A0A059XN20</accession>
<dbReference type="PROSITE" id="PS00675">
    <property type="entry name" value="SIGMA54_INTERACT_1"/>
    <property type="match status" value="1"/>
</dbReference>
<reference evidence="9" key="1">
    <citation type="submission" date="2014-02" db="EMBL/GenBank/DDBJ databases">
        <title>Complete genome sequence and comparative genomic analysis of the nitrogen-fixing bacterium Leptospirillum ferriphilum YSK.</title>
        <authorList>
            <person name="Guo X."/>
            <person name="Yin H."/>
            <person name="Liang Y."/>
            <person name="Hu Q."/>
            <person name="Ma L."/>
            <person name="Xiao Y."/>
            <person name="Zhang X."/>
            <person name="Qiu G."/>
            <person name="Liu X."/>
        </authorList>
    </citation>
    <scope>NUCLEOTIDE SEQUENCE [LARGE SCALE GENOMIC DNA]</scope>
    <source>
        <strain evidence="9">YSK</strain>
    </source>
</reference>
<organism evidence="8 9">
    <name type="scientific">Leptospirillum ferriphilum YSK</name>
    <dbReference type="NCBI Taxonomy" id="1441628"/>
    <lineage>
        <taxon>Bacteria</taxon>
        <taxon>Pseudomonadati</taxon>
        <taxon>Nitrospirota</taxon>
        <taxon>Nitrospiria</taxon>
        <taxon>Nitrospirales</taxon>
        <taxon>Nitrospiraceae</taxon>
        <taxon>Leptospirillum</taxon>
    </lineage>
</organism>
<protein>
    <submittedName>
        <fullName evidence="8">Sigma-54 specific transcriptional regulator</fullName>
    </submittedName>
</protein>
<dbReference type="GO" id="GO:0005524">
    <property type="term" value="F:ATP binding"/>
    <property type="evidence" value="ECO:0007669"/>
    <property type="project" value="UniProtKB-KW"/>
</dbReference>
<dbReference type="InterPro" id="IPR025662">
    <property type="entry name" value="Sigma_54_int_dom_ATP-bd_1"/>
</dbReference>
<dbReference type="Gene3D" id="1.10.10.60">
    <property type="entry name" value="Homeodomain-like"/>
    <property type="match status" value="1"/>
</dbReference>
<dbReference type="PROSITE" id="PS50045">
    <property type="entry name" value="SIGMA54_INTERACT_4"/>
    <property type="match status" value="1"/>
</dbReference>
<dbReference type="AlphaFoldDB" id="A0A059XN20"/>
<keyword evidence="2" id="KW-0067">ATP-binding</keyword>
<dbReference type="Gene3D" id="3.40.50.300">
    <property type="entry name" value="P-loop containing nucleotide triphosphate hydrolases"/>
    <property type="match status" value="1"/>
</dbReference>
<evidence type="ECO:0000256" key="3">
    <source>
        <dbReference type="ARBA" id="ARBA00023015"/>
    </source>
</evidence>
<dbReference type="SMART" id="SM00382">
    <property type="entry name" value="AAA"/>
    <property type="match status" value="1"/>
</dbReference>
<dbReference type="KEGG" id="lfp:Y981_01225"/>
<gene>
    <name evidence="8" type="ORF">Y981_01225</name>
</gene>
<dbReference type="RefSeq" id="WP_038504334.1">
    <property type="nucleotide sequence ID" value="NZ_CP007243.1"/>
</dbReference>
<keyword evidence="4" id="KW-0238">DNA-binding</keyword>
<dbReference type="Proteomes" id="UP000027059">
    <property type="component" value="Chromosome"/>
</dbReference>
<dbReference type="HOGENOM" id="CLU_000445_0_7_0"/>
<dbReference type="Pfam" id="PF25601">
    <property type="entry name" value="AAA_lid_14"/>
    <property type="match status" value="1"/>
</dbReference>
<dbReference type="InterPro" id="IPR009057">
    <property type="entry name" value="Homeodomain-like_sf"/>
</dbReference>
<dbReference type="PRINTS" id="PR01590">
    <property type="entry name" value="HTHFIS"/>
</dbReference>
<dbReference type="OrthoDB" id="9762726at2"/>
<keyword evidence="1" id="KW-0547">Nucleotide-binding</keyword>
<dbReference type="GO" id="GO:0006355">
    <property type="term" value="P:regulation of DNA-templated transcription"/>
    <property type="evidence" value="ECO:0007669"/>
    <property type="project" value="InterPro"/>
</dbReference>
<dbReference type="InterPro" id="IPR002078">
    <property type="entry name" value="Sigma_54_int"/>
</dbReference>
<dbReference type="CDD" id="cd00009">
    <property type="entry name" value="AAA"/>
    <property type="match status" value="1"/>
</dbReference>
<keyword evidence="9" id="KW-1185">Reference proteome</keyword>
<dbReference type="InterPro" id="IPR003593">
    <property type="entry name" value="AAA+_ATPase"/>
</dbReference>
<dbReference type="SUPFAM" id="SSF52540">
    <property type="entry name" value="P-loop containing nucleoside triphosphate hydrolases"/>
    <property type="match status" value="1"/>
</dbReference>
<dbReference type="Gene3D" id="1.10.8.60">
    <property type="match status" value="1"/>
</dbReference>